<dbReference type="PANTHER" id="PTHR46168">
    <property type="entry name" value="ARMADILLO REPEAT ONLY 4"/>
    <property type="match status" value="1"/>
</dbReference>
<name>A0A1D1XHC5_9ARAE</name>
<proteinExistence type="predicted"/>
<feature type="non-terminal residue" evidence="1">
    <location>
        <position position="1"/>
    </location>
</feature>
<dbReference type="EMBL" id="GDJX01026137">
    <property type="protein sequence ID" value="JAT41799.1"/>
    <property type="molecule type" value="Transcribed_RNA"/>
</dbReference>
<protein>
    <submittedName>
        <fullName evidence="1">Uncharacterized protein</fullName>
    </submittedName>
</protein>
<accession>A0A1D1XHC5</accession>
<dbReference type="AlphaFoldDB" id="A0A1D1XHC5"/>
<reference evidence="1" key="1">
    <citation type="submission" date="2015-07" db="EMBL/GenBank/DDBJ databases">
        <title>Transcriptome Assembly of Anthurium amnicola.</title>
        <authorList>
            <person name="Suzuki J."/>
        </authorList>
    </citation>
    <scope>NUCLEOTIDE SEQUENCE</scope>
</reference>
<evidence type="ECO:0000313" key="1">
    <source>
        <dbReference type="EMBL" id="JAT41799.1"/>
    </source>
</evidence>
<sequence>HLSRASVVALTKFASSDNFLHLQHSKAIVASGGANHLVQLVLFGEPATRQVEALVPLCYLARNLPVDEELEKAGALMALEWASNQSFLVREHAVKELLEAANAKLGIHQPSGGGLPSAAAAAAMTPGGRRGRWAVGPQVATFILM</sequence>
<organism evidence="1">
    <name type="scientific">Anthurium amnicola</name>
    <dbReference type="NCBI Taxonomy" id="1678845"/>
    <lineage>
        <taxon>Eukaryota</taxon>
        <taxon>Viridiplantae</taxon>
        <taxon>Streptophyta</taxon>
        <taxon>Embryophyta</taxon>
        <taxon>Tracheophyta</taxon>
        <taxon>Spermatophyta</taxon>
        <taxon>Magnoliopsida</taxon>
        <taxon>Liliopsida</taxon>
        <taxon>Araceae</taxon>
        <taxon>Pothoideae</taxon>
        <taxon>Potheae</taxon>
        <taxon>Anthurium</taxon>
    </lineage>
</organism>
<dbReference type="PANTHER" id="PTHR46168:SF9">
    <property type="entry name" value="ARMADILLO REPEAT ONLY 2"/>
    <property type="match status" value="1"/>
</dbReference>
<gene>
    <name evidence="1" type="ORF">g.117498</name>
</gene>